<dbReference type="GO" id="GO:0005737">
    <property type="term" value="C:cytoplasm"/>
    <property type="evidence" value="ECO:0007669"/>
    <property type="project" value="TreeGrafter"/>
</dbReference>
<dbReference type="PANTHER" id="PTHR45953:SF1">
    <property type="entry name" value="IDURONATE 2-SULFATASE"/>
    <property type="match status" value="1"/>
</dbReference>
<dbReference type="SUPFAM" id="SSF53649">
    <property type="entry name" value="Alkaline phosphatase-like"/>
    <property type="match status" value="1"/>
</dbReference>
<accession>M2PKM0</accession>
<dbReference type="Pfam" id="PF00884">
    <property type="entry name" value="Sulfatase"/>
    <property type="match status" value="1"/>
</dbReference>
<evidence type="ECO:0000313" key="4">
    <source>
        <dbReference type="EMBL" id="EMD16114.1"/>
    </source>
</evidence>
<dbReference type="InterPro" id="IPR000917">
    <property type="entry name" value="Sulfatase_N"/>
</dbReference>
<organism evidence="4 5">
    <name type="scientific">Eggerthia catenaformis OT 569 = DSM 20559</name>
    <dbReference type="NCBI Taxonomy" id="999415"/>
    <lineage>
        <taxon>Bacteria</taxon>
        <taxon>Bacillati</taxon>
        <taxon>Bacillota</taxon>
        <taxon>Erysipelotrichia</taxon>
        <taxon>Erysipelotrichales</taxon>
        <taxon>Coprobacillaceae</taxon>
        <taxon>Eggerthia</taxon>
    </lineage>
</organism>
<evidence type="ECO:0000259" key="3">
    <source>
        <dbReference type="Pfam" id="PF00884"/>
    </source>
</evidence>
<dbReference type="PANTHER" id="PTHR45953">
    <property type="entry name" value="IDURONATE 2-SULFATASE"/>
    <property type="match status" value="1"/>
</dbReference>
<dbReference type="GO" id="GO:0046872">
    <property type="term" value="F:metal ion binding"/>
    <property type="evidence" value="ECO:0007669"/>
    <property type="project" value="UniProtKB-KW"/>
</dbReference>
<dbReference type="eggNOG" id="COG3119">
    <property type="taxonomic scope" value="Bacteria"/>
</dbReference>
<gene>
    <name evidence="4" type="ORF">HMPREF9943_01517</name>
</gene>
<proteinExistence type="predicted"/>
<dbReference type="BioCyc" id="ECAT999415-HMP:GTTI-1572-MONOMER"/>
<dbReference type="PATRIC" id="fig|999415.3.peg.1544"/>
<keyword evidence="5" id="KW-1185">Reference proteome</keyword>
<protein>
    <recommendedName>
        <fullName evidence="3">Sulfatase N-terminal domain-containing protein</fullName>
    </recommendedName>
</protein>
<dbReference type="AlphaFoldDB" id="M2PKM0"/>
<keyword evidence="1" id="KW-0479">Metal-binding</keyword>
<dbReference type="Proteomes" id="UP000011758">
    <property type="component" value="Unassembled WGS sequence"/>
</dbReference>
<evidence type="ECO:0000313" key="5">
    <source>
        <dbReference type="Proteomes" id="UP000011758"/>
    </source>
</evidence>
<dbReference type="OrthoDB" id="9762324at2"/>
<feature type="domain" description="Sulfatase N-terminal" evidence="3">
    <location>
        <begin position="6"/>
        <end position="361"/>
    </location>
</feature>
<sequence>MSKKNNILLFVADQMRADSMHHMGNEASLTPNLDDILNNGISFENAYCQNPVCVPSRCSFLTGLYPHTTGHRTMHYLQRNQEEPNILKEMKNNGYEVIWIGRNDIIPGNRSKEAYCDEYYDGFSLENKVSDKESFFMKHTSSHKKKVTEAEMKDDSYYSFYLGKIPNQGSSEIDWNCIQSTVDYLDRKSKEPQGKPFFIYCTLLFPHPPYGCEEPWYSMIDRSKITQRRPNIATLKDRASMLYGIESKQQLQTWSDERFTELRATYLAMVSRLDYQFGIVVNKLKETGFYDDTNIIAWSDHGDYTGDYNIVEKVQNCFENPVSNVPLLIKPAKNIPCKPRKTKALGQLLDIPATIADMCGIKLSYTQFGQSMLHVVAGDDEHRDAVFCEGGRIHGETQAMEGGHGRESVYWPRLSTQSSEGPEHTKACMIRMGNIKYTMRLYEQDELYDLEKDPLELKNEINNPEYKEIIIQLKERLLQYYMETGDFVPMGTDIR</sequence>
<evidence type="ECO:0000256" key="1">
    <source>
        <dbReference type="ARBA" id="ARBA00022723"/>
    </source>
</evidence>
<dbReference type="GO" id="GO:0004423">
    <property type="term" value="F:iduronate-2-sulfatase activity"/>
    <property type="evidence" value="ECO:0007669"/>
    <property type="project" value="TreeGrafter"/>
</dbReference>
<dbReference type="Gene3D" id="3.40.720.10">
    <property type="entry name" value="Alkaline Phosphatase, subunit A"/>
    <property type="match status" value="1"/>
</dbReference>
<dbReference type="EMBL" id="AGEJ01000024">
    <property type="protein sequence ID" value="EMD16114.1"/>
    <property type="molecule type" value="Genomic_DNA"/>
</dbReference>
<dbReference type="InterPro" id="IPR017850">
    <property type="entry name" value="Alkaline_phosphatase_core_sf"/>
</dbReference>
<reference evidence="4 5" key="1">
    <citation type="submission" date="2013-02" db="EMBL/GenBank/DDBJ databases">
        <title>The Genome Sequence of Lactobacillus catenaformis F0143.</title>
        <authorList>
            <consortium name="The Broad Institute Genome Sequencing Platform"/>
            <person name="Earl A."/>
            <person name="Ward D."/>
            <person name="Feldgarden M."/>
            <person name="Gevers D."/>
            <person name="Izard J."/>
            <person name="Blanton J.M."/>
            <person name="Mathney J."/>
            <person name="Dewhirst F.E."/>
            <person name="Young S.K."/>
            <person name="Zeng Q."/>
            <person name="Gargeya S."/>
            <person name="Fitzgerald M."/>
            <person name="Haas B."/>
            <person name="Abouelleil A."/>
            <person name="Alvarado L."/>
            <person name="Arachchi H.M."/>
            <person name="Berlin A."/>
            <person name="Chapman S.B."/>
            <person name="Gearin G."/>
            <person name="Goldberg J."/>
            <person name="Griggs A."/>
            <person name="Gujja S."/>
            <person name="Hansen M."/>
            <person name="Heiman D."/>
            <person name="Howarth C."/>
            <person name="Larimer J."/>
            <person name="Lui A."/>
            <person name="MacDonald P.J.P."/>
            <person name="McCowen C."/>
            <person name="Montmayeur A."/>
            <person name="Murphy C."/>
            <person name="Neiman D."/>
            <person name="Pearson M."/>
            <person name="Priest M."/>
            <person name="Roberts A."/>
            <person name="Saif S."/>
            <person name="Shea T."/>
            <person name="Sisk P."/>
            <person name="Stolte C."/>
            <person name="Sykes S."/>
            <person name="Wortman J."/>
            <person name="Nusbaum C."/>
            <person name="Birren B."/>
        </authorList>
    </citation>
    <scope>NUCLEOTIDE SEQUENCE [LARGE SCALE GENOMIC DNA]</scope>
    <source>
        <strain evidence="4 5">OT 569</strain>
    </source>
</reference>
<keyword evidence="2" id="KW-0378">Hydrolase</keyword>
<dbReference type="RefSeq" id="WP_004803695.1">
    <property type="nucleotide sequence ID" value="NZ_KB446649.1"/>
</dbReference>
<evidence type="ECO:0000256" key="2">
    <source>
        <dbReference type="ARBA" id="ARBA00022801"/>
    </source>
</evidence>
<dbReference type="STRING" id="999415.HMPREF9943_01517"/>
<comment type="caution">
    <text evidence="4">The sequence shown here is derived from an EMBL/GenBank/DDBJ whole genome shotgun (WGS) entry which is preliminary data.</text>
</comment>
<dbReference type="CDD" id="cd16150">
    <property type="entry name" value="sulfatase_like"/>
    <property type="match status" value="1"/>
</dbReference>
<name>M2PKM0_9FIRM</name>